<feature type="domain" description="Peptidase M16 C-terminal" evidence="3">
    <location>
        <begin position="203"/>
        <end position="377"/>
    </location>
</feature>
<sequence>MTATQPRTRTAEEIGRTETGPRPLPALGRTRDVPLPDVTTATLPNGLRILAAHRPGVPMVEVLLRIPAAGPSATADPAYTAGMEVLVETMLTGTATRDRVGIDDELAAVGGELGVGVDPEWLQAGGSALASGLPVVLDVLADVLTGATHPDDEVARERGRLAERIAVARAQPRTVAREALQRKRFGDHPISSEMPTAEAVAGITAERVRELHADTVVPDGARLVLVGDIDPDTAIESVRARLGGWTGSHPARELSDAPAVVPGDLELVHRPGSVQSQLRLTAPGVVRDDPRYTAFQLANLVFGGYFSSRWMENIREDKGYTYGAHSSQEFVPGGAVLGVDTDVASDVTAAALLETRYELGRMAAVPPTPEEIESARRYAIGSLLISLDSQSALAGTLSVLDSVGLGVDWLRDRPARLEEVTVEQVADAACDFFAPTRFTGVIVGDADVIGPRLRALGGIAQEGRA</sequence>
<evidence type="ECO:0000313" key="4">
    <source>
        <dbReference type="EMBL" id="RZT84159.1"/>
    </source>
</evidence>
<evidence type="ECO:0000313" key="5">
    <source>
        <dbReference type="Proteomes" id="UP000291591"/>
    </source>
</evidence>
<accession>A0A4Q7UVR3</accession>
<dbReference type="InterPro" id="IPR011249">
    <property type="entry name" value="Metalloenz_LuxS/M16"/>
</dbReference>
<name>A0A4Q7UVR3_PSEST</name>
<dbReference type="RefSeq" id="WP_130288801.1">
    <property type="nucleotide sequence ID" value="NZ_SHKL01000001.1"/>
</dbReference>
<dbReference type="OrthoDB" id="9811314at2"/>
<evidence type="ECO:0000259" key="3">
    <source>
        <dbReference type="Pfam" id="PF05193"/>
    </source>
</evidence>
<feature type="region of interest" description="Disordered" evidence="1">
    <location>
        <begin position="1"/>
        <end position="37"/>
    </location>
</feature>
<dbReference type="EMBL" id="SHKL01000001">
    <property type="protein sequence ID" value="RZT84159.1"/>
    <property type="molecule type" value="Genomic_DNA"/>
</dbReference>
<dbReference type="Gene3D" id="3.30.830.10">
    <property type="entry name" value="Metalloenzyme, LuxS/M16 peptidase-like"/>
    <property type="match status" value="2"/>
</dbReference>
<dbReference type="InterPro" id="IPR050361">
    <property type="entry name" value="MPP/UQCRC_Complex"/>
</dbReference>
<gene>
    <name evidence="4" type="ORF">EV383_0993</name>
</gene>
<dbReference type="SUPFAM" id="SSF63411">
    <property type="entry name" value="LuxS/MPP-like metallohydrolase"/>
    <property type="match status" value="2"/>
</dbReference>
<feature type="domain" description="Peptidase M16 N-terminal" evidence="2">
    <location>
        <begin position="74"/>
        <end position="192"/>
    </location>
</feature>
<proteinExistence type="predicted"/>
<organism evidence="4 5">
    <name type="scientific">Pseudonocardia sediminis</name>
    <dbReference type="NCBI Taxonomy" id="1397368"/>
    <lineage>
        <taxon>Bacteria</taxon>
        <taxon>Bacillati</taxon>
        <taxon>Actinomycetota</taxon>
        <taxon>Actinomycetes</taxon>
        <taxon>Pseudonocardiales</taxon>
        <taxon>Pseudonocardiaceae</taxon>
        <taxon>Pseudonocardia</taxon>
    </lineage>
</organism>
<dbReference type="Pfam" id="PF05193">
    <property type="entry name" value="Peptidase_M16_C"/>
    <property type="match status" value="1"/>
</dbReference>
<dbReference type="Pfam" id="PF00675">
    <property type="entry name" value="Peptidase_M16"/>
    <property type="match status" value="1"/>
</dbReference>
<reference evidence="4 5" key="1">
    <citation type="submission" date="2019-02" db="EMBL/GenBank/DDBJ databases">
        <title>Sequencing the genomes of 1000 actinobacteria strains.</title>
        <authorList>
            <person name="Klenk H.-P."/>
        </authorList>
    </citation>
    <scope>NUCLEOTIDE SEQUENCE [LARGE SCALE GENOMIC DNA]</scope>
    <source>
        <strain evidence="4 5">DSM 45779</strain>
    </source>
</reference>
<evidence type="ECO:0000256" key="1">
    <source>
        <dbReference type="SAM" id="MobiDB-lite"/>
    </source>
</evidence>
<dbReference type="Proteomes" id="UP000291591">
    <property type="component" value="Unassembled WGS sequence"/>
</dbReference>
<dbReference type="PANTHER" id="PTHR11851:SF224">
    <property type="entry name" value="PROCESSING PROTEASE"/>
    <property type="match status" value="1"/>
</dbReference>
<dbReference type="AlphaFoldDB" id="A0A4Q7UVR3"/>
<dbReference type="PANTHER" id="PTHR11851">
    <property type="entry name" value="METALLOPROTEASE"/>
    <property type="match status" value="1"/>
</dbReference>
<dbReference type="InterPro" id="IPR011765">
    <property type="entry name" value="Pept_M16_N"/>
</dbReference>
<dbReference type="InterPro" id="IPR007863">
    <property type="entry name" value="Peptidase_M16_C"/>
</dbReference>
<dbReference type="GO" id="GO:0046872">
    <property type="term" value="F:metal ion binding"/>
    <property type="evidence" value="ECO:0007669"/>
    <property type="project" value="InterPro"/>
</dbReference>
<evidence type="ECO:0000259" key="2">
    <source>
        <dbReference type="Pfam" id="PF00675"/>
    </source>
</evidence>
<protein>
    <submittedName>
        <fullName evidence="4">Putative Zn-dependent peptidase</fullName>
    </submittedName>
</protein>
<comment type="caution">
    <text evidence="4">The sequence shown here is derived from an EMBL/GenBank/DDBJ whole genome shotgun (WGS) entry which is preliminary data.</text>
</comment>
<keyword evidence="5" id="KW-1185">Reference proteome</keyword>